<gene>
    <name evidence="2" type="ORF">E7101_09830</name>
</gene>
<reference evidence="2" key="1">
    <citation type="submission" date="2019-04" db="EMBL/GenBank/DDBJ databases">
        <title>Evolution of Biomass-Degrading Anaerobic Consortia Revealed by Metagenomics.</title>
        <authorList>
            <person name="Peng X."/>
        </authorList>
    </citation>
    <scope>NUCLEOTIDE SEQUENCE</scope>
    <source>
        <strain evidence="2">SIG140</strain>
    </source>
</reference>
<evidence type="ECO:0000259" key="1">
    <source>
        <dbReference type="Pfam" id="PF09633"/>
    </source>
</evidence>
<dbReference type="InterPro" id="IPR018594">
    <property type="entry name" value="DUF2023"/>
</dbReference>
<dbReference type="SUPFAM" id="SSF160448">
    <property type="entry name" value="PG1857-like"/>
    <property type="match status" value="1"/>
</dbReference>
<evidence type="ECO:0000313" key="3">
    <source>
        <dbReference type="Proteomes" id="UP000806522"/>
    </source>
</evidence>
<feature type="domain" description="DUF2023" evidence="1">
    <location>
        <begin position="6"/>
        <end position="106"/>
    </location>
</feature>
<proteinExistence type="predicted"/>
<dbReference type="Gene3D" id="3.30.2190.10">
    <property type="entry name" value="PG1857-like"/>
    <property type="match status" value="1"/>
</dbReference>
<dbReference type="Proteomes" id="UP000806522">
    <property type="component" value="Unassembled WGS sequence"/>
</dbReference>
<dbReference type="EMBL" id="SUYC01000010">
    <property type="protein sequence ID" value="MBE6271235.1"/>
    <property type="molecule type" value="Genomic_DNA"/>
</dbReference>
<protein>
    <submittedName>
        <fullName evidence="2">DUF2023 family protein</fullName>
    </submittedName>
</protein>
<dbReference type="Pfam" id="PF09633">
    <property type="entry name" value="DUF2023"/>
    <property type="match status" value="1"/>
</dbReference>
<name>A0A9D5SC01_XYLRU</name>
<evidence type="ECO:0000313" key="2">
    <source>
        <dbReference type="EMBL" id="MBE6271235.1"/>
    </source>
</evidence>
<organism evidence="2 3">
    <name type="scientific">Xylanibacter ruminicola</name>
    <name type="common">Prevotella ruminicola</name>
    <dbReference type="NCBI Taxonomy" id="839"/>
    <lineage>
        <taxon>Bacteria</taxon>
        <taxon>Pseudomonadati</taxon>
        <taxon>Bacteroidota</taxon>
        <taxon>Bacteroidia</taxon>
        <taxon>Bacteroidales</taxon>
        <taxon>Prevotellaceae</taxon>
        <taxon>Xylanibacter</taxon>
    </lineage>
</organism>
<sequence length="118" mass="13697">MSTEMKVLMNHIYELNKGVRQMVLFTCHKKYGDQTVERLESQGIPYVLQPAGRQNLNVYFGRRECLDAIRLIVTRPLNQLTPEEDFILGAMLGYDLCAQCERYCKRKEQCGATCRCKN</sequence>
<comment type="caution">
    <text evidence="2">The sequence shown here is derived from an EMBL/GenBank/DDBJ whole genome shotgun (WGS) entry which is preliminary data.</text>
</comment>
<accession>A0A9D5SC01</accession>
<dbReference type="AlphaFoldDB" id="A0A9D5SC01"/>
<dbReference type="InterPro" id="IPR036780">
    <property type="entry name" value="PG1857-like_sf"/>
</dbReference>